<dbReference type="Gene3D" id="1.20.120.450">
    <property type="entry name" value="dinb family like domain"/>
    <property type="match status" value="1"/>
</dbReference>
<dbReference type="InterPro" id="IPR017520">
    <property type="entry name" value="CHP03086"/>
</dbReference>
<dbReference type="SUPFAM" id="SSF109854">
    <property type="entry name" value="DinB/YfiT-like putative metalloenzymes"/>
    <property type="match status" value="1"/>
</dbReference>
<accession>A0ABP6L611</accession>
<sequence length="174" mass="18327">MLESATARTVALARGVRDDQLSLPTPCEDYDVGALLEHLSWVSAMFAALPRGERPPPQDADRDAFAARAAGMLAAWAEPGATEGISAGMGLPMSVVLRMAVNDMVMHGWDLARATGQEFTVDAGTGELLAAFVAQMAPQGRPRGVFGEEVPVPADASPFERALGLAGRDPGWRP</sequence>
<organism evidence="2 3">
    <name type="scientific">Streptosporangium longisporum</name>
    <dbReference type="NCBI Taxonomy" id="46187"/>
    <lineage>
        <taxon>Bacteria</taxon>
        <taxon>Bacillati</taxon>
        <taxon>Actinomycetota</taxon>
        <taxon>Actinomycetes</taxon>
        <taxon>Streptosporangiales</taxon>
        <taxon>Streptosporangiaceae</taxon>
        <taxon>Streptosporangium</taxon>
    </lineage>
</organism>
<dbReference type="InterPro" id="IPR034660">
    <property type="entry name" value="DinB/YfiT-like"/>
</dbReference>
<proteinExistence type="predicted"/>
<dbReference type="Proteomes" id="UP001499930">
    <property type="component" value="Unassembled WGS sequence"/>
</dbReference>
<dbReference type="NCBIfam" id="TIGR03083">
    <property type="entry name" value="maleylpyruvate isomerase family mycothiol-dependent enzyme"/>
    <property type="match status" value="1"/>
</dbReference>
<reference evidence="3" key="1">
    <citation type="journal article" date="2019" name="Int. J. Syst. Evol. Microbiol.">
        <title>The Global Catalogue of Microorganisms (GCM) 10K type strain sequencing project: providing services to taxonomists for standard genome sequencing and annotation.</title>
        <authorList>
            <consortium name="The Broad Institute Genomics Platform"/>
            <consortium name="The Broad Institute Genome Sequencing Center for Infectious Disease"/>
            <person name="Wu L."/>
            <person name="Ma J."/>
        </authorList>
    </citation>
    <scope>NUCLEOTIDE SEQUENCE [LARGE SCALE GENOMIC DNA]</scope>
    <source>
        <strain evidence="3">JCM 3106</strain>
    </source>
</reference>
<keyword evidence="3" id="KW-1185">Reference proteome</keyword>
<dbReference type="EMBL" id="BAAAWD010000018">
    <property type="protein sequence ID" value="GAA3029149.1"/>
    <property type="molecule type" value="Genomic_DNA"/>
</dbReference>
<dbReference type="NCBIfam" id="TIGR03086">
    <property type="entry name" value="TIGR03086 family metal-binding protein"/>
    <property type="match status" value="1"/>
</dbReference>
<dbReference type="InterPro" id="IPR024344">
    <property type="entry name" value="MDMPI_metal-binding"/>
</dbReference>
<evidence type="ECO:0000259" key="1">
    <source>
        <dbReference type="Pfam" id="PF11716"/>
    </source>
</evidence>
<evidence type="ECO:0000313" key="3">
    <source>
        <dbReference type="Proteomes" id="UP001499930"/>
    </source>
</evidence>
<dbReference type="InterPro" id="IPR017517">
    <property type="entry name" value="Maleyloyr_isom"/>
</dbReference>
<name>A0ABP6L611_9ACTN</name>
<feature type="domain" description="Mycothiol-dependent maleylpyruvate isomerase metal-binding" evidence="1">
    <location>
        <begin position="3"/>
        <end position="112"/>
    </location>
</feature>
<dbReference type="Pfam" id="PF11716">
    <property type="entry name" value="MDMPI_N"/>
    <property type="match status" value="1"/>
</dbReference>
<gene>
    <name evidence="2" type="ORF">GCM10017559_64610</name>
</gene>
<evidence type="ECO:0000313" key="2">
    <source>
        <dbReference type="EMBL" id="GAA3029149.1"/>
    </source>
</evidence>
<protein>
    <submittedName>
        <fullName evidence="2">TIGR03086 family metal-binding protein</fullName>
    </submittedName>
</protein>
<comment type="caution">
    <text evidence="2">The sequence shown here is derived from an EMBL/GenBank/DDBJ whole genome shotgun (WGS) entry which is preliminary data.</text>
</comment>